<dbReference type="Proteomes" id="UP001596175">
    <property type="component" value="Unassembled WGS sequence"/>
</dbReference>
<gene>
    <name evidence="3" type="ORF">ACFPK1_00495</name>
</gene>
<dbReference type="RefSeq" id="WP_378018940.1">
    <property type="nucleotide sequence ID" value="NZ_JBHSKG010000001.1"/>
</dbReference>
<dbReference type="PROSITE" id="PS51257">
    <property type="entry name" value="PROKAR_LIPOPROTEIN"/>
    <property type="match status" value="1"/>
</dbReference>
<comment type="caution">
    <text evidence="3">The sequence shown here is derived from an EMBL/GenBank/DDBJ whole genome shotgun (WGS) entry which is preliminary data.</text>
</comment>
<name>A0ABV9Z5A0_9PSEU</name>
<dbReference type="PANTHER" id="PTHR30535:SF7">
    <property type="entry name" value="IRON(III) DICITRATE-BINDING PROTEIN"/>
    <property type="match status" value="1"/>
</dbReference>
<dbReference type="PROSITE" id="PS50983">
    <property type="entry name" value="FE_B12_PBP"/>
    <property type="match status" value="1"/>
</dbReference>
<dbReference type="Pfam" id="PF01497">
    <property type="entry name" value="Peripla_BP_2"/>
    <property type="match status" value="1"/>
</dbReference>
<dbReference type="InterPro" id="IPR002491">
    <property type="entry name" value="ABC_transptr_periplasmic_BD"/>
</dbReference>
<dbReference type="Gene3D" id="3.40.50.1980">
    <property type="entry name" value="Nitrogenase molybdenum iron protein domain"/>
    <property type="match status" value="2"/>
</dbReference>
<feature type="domain" description="Fe/B12 periplasmic-binding" evidence="2">
    <location>
        <begin position="57"/>
        <end position="343"/>
    </location>
</feature>
<reference evidence="4" key="1">
    <citation type="journal article" date="2019" name="Int. J. Syst. Evol. Microbiol.">
        <title>The Global Catalogue of Microorganisms (GCM) 10K type strain sequencing project: providing services to taxonomists for standard genome sequencing and annotation.</title>
        <authorList>
            <consortium name="The Broad Institute Genomics Platform"/>
            <consortium name="The Broad Institute Genome Sequencing Center for Infectious Disease"/>
            <person name="Wu L."/>
            <person name="Ma J."/>
        </authorList>
    </citation>
    <scope>NUCLEOTIDE SEQUENCE [LARGE SCALE GENOMIC DNA]</scope>
    <source>
        <strain evidence="4">XZYJ18</strain>
    </source>
</reference>
<proteinExistence type="inferred from homology"/>
<dbReference type="PANTHER" id="PTHR30535">
    <property type="entry name" value="VITAMIN B12-BINDING PROTEIN"/>
    <property type="match status" value="1"/>
</dbReference>
<organism evidence="3 4">
    <name type="scientific">Actinomycetospora rhizophila</name>
    <dbReference type="NCBI Taxonomy" id="1416876"/>
    <lineage>
        <taxon>Bacteria</taxon>
        <taxon>Bacillati</taxon>
        <taxon>Actinomycetota</taxon>
        <taxon>Actinomycetes</taxon>
        <taxon>Pseudonocardiales</taxon>
        <taxon>Pseudonocardiaceae</taxon>
        <taxon>Actinomycetospora</taxon>
    </lineage>
</organism>
<comment type="similarity">
    <text evidence="1">Belongs to the bacterial solute-binding protein 8 family.</text>
</comment>
<dbReference type="InterPro" id="IPR050902">
    <property type="entry name" value="ABC_Transporter_SBP"/>
</dbReference>
<accession>A0ABV9Z5A0</accession>
<evidence type="ECO:0000256" key="1">
    <source>
        <dbReference type="ARBA" id="ARBA00008814"/>
    </source>
</evidence>
<protein>
    <submittedName>
        <fullName evidence="3">ABC transporter substrate-binding protein</fullName>
    </submittedName>
</protein>
<dbReference type="SUPFAM" id="SSF53807">
    <property type="entry name" value="Helical backbone' metal receptor"/>
    <property type="match status" value="1"/>
</dbReference>
<evidence type="ECO:0000313" key="4">
    <source>
        <dbReference type="Proteomes" id="UP001596175"/>
    </source>
</evidence>
<sequence>MVRSSGRRRVRWAAVVLVGTVVLAGCGGRPAPEPAGPGGITEVNCGLPVSVPGPPQRVYALYQPAAEAVHALGLSDRLVGTSYHGAPVLPQHAEAQARVPNLPDLPSREALLATDPDFVLAGFNNAFATGGSESISTRGDLGRLGIATWITAPLCPTQDGLSDEAIDPARVSMDTVYDDLRGLGRLFAVPDRADAVVADLQRRVADVAGRVAGRPAPRVAILLNDDDGSYRVASGIDFGTQVLAMAGARNAFGDLTERRHVAVSKEELAARDPDVILTSTCCDPATIGPDGAADVARIRADPALSGTRAVQEGRVFPFLFEDRAAGVRAPYAAEQVAGLVHPR</sequence>
<keyword evidence="4" id="KW-1185">Reference proteome</keyword>
<dbReference type="EMBL" id="JBHSKG010000001">
    <property type="protein sequence ID" value="MFC5136698.1"/>
    <property type="molecule type" value="Genomic_DNA"/>
</dbReference>
<evidence type="ECO:0000313" key="3">
    <source>
        <dbReference type="EMBL" id="MFC5136698.1"/>
    </source>
</evidence>
<evidence type="ECO:0000259" key="2">
    <source>
        <dbReference type="PROSITE" id="PS50983"/>
    </source>
</evidence>